<evidence type="ECO:0000256" key="1">
    <source>
        <dbReference type="SAM" id="MobiDB-lite"/>
    </source>
</evidence>
<reference evidence="3 4" key="1">
    <citation type="journal article" date="2015" name="Stand. Genomic Sci.">
        <title>Genomic Encyclopedia of Bacterial and Archaeal Type Strains, Phase III: the genomes of soil and plant-associated and newly described type strains.</title>
        <authorList>
            <person name="Whitman W.B."/>
            <person name="Woyke T."/>
            <person name="Klenk H.P."/>
            <person name="Zhou Y."/>
            <person name="Lilburn T.G."/>
            <person name="Beck B.J."/>
            <person name="De Vos P."/>
            <person name="Vandamme P."/>
            <person name="Eisen J.A."/>
            <person name="Garrity G."/>
            <person name="Hugenholtz P."/>
            <person name="Kyrpides N.C."/>
        </authorList>
    </citation>
    <scope>NUCLEOTIDE SEQUENCE [LARGE SCALE GENOMIC DNA]</scope>
    <source>
        <strain evidence="3 4">VKM Ac-2541</strain>
    </source>
</reference>
<evidence type="ECO:0000313" key="3">
    <source>
        <dbReference type="EMBL" id="TCO47047.1"/>
    </source>
</evidence>
<dbReference type="Proteomes" id="UP000295573">
    <property type="component" value="Unassembled WGS sequence"/>
</dbReference>
<protein>
    <submittedName>
        <fullName evidence="3">Flp pilus assembly protein TadG</fullName>
    </submittedName>
</protein>
<feature type="region of interest" description="Disordered" evidence="1">
    <location>
        <begin position="192"/>
        <end position="211"/>
    </location>
</feature>
<organism evidence="3 4">
    <name type="scientific">Kribbella antiqua</name>
    <dbReference type="NCBI Taxonomy" id="2512217"/>
    <lineage>
        <taxon>Bacteria</taxon>
        <taxon>Bacillati</taxon>
        <taxon>Actinomycetota</taxon>
        <taxon>Actinomycetes</taxon>
        <taxon>Propionibacteriales</taxon>
        <taxon>Kribbellaceae</taxon>
        <taxon>Kribbella</taxon>
    </lineage>
</organism>
<dbReference type="AlphaFoldDB" id="A0A4R2IQ88"/>
<gene>
    <name evidence="3" type="ORF">EV646_106286</name>
</gene>
<keyword evidence="2" id="KW-1133">Transmembrane helix</keyword>
<dbReference type="RefSeq" id="WP_241996166.1">
    <property type="nucleotide sequence ID" value="NZ_SLWR01000006.1"/>
</dbReference>
<keyword evidence="2" id="KW-0472">Membrane</keyword>
<feature type="compositionally biased region" description="Basic and acidic residues" evidence="1">
    <location>
        <begin position="16"/>
        <end position="27"/>
    </location>
</feature>
<evidence type="ECO:0000256" key="2">
    <source>
        <dbReference type="SAM" id="Phobius"/>
    </source>
</evidence>
<keyword evidence="4" id="KW-1185">Reference proteome</keyword>
<name>A0A4R2IQ88_9ACTN</name>
<feature type="region of interest" description="Disordered" evidence="1">
    <location>
        <begin position="1"/>
        <end position="27"/>
    </location>
</feature>
<proteinExistence type="predicted"/>
<feature type="compositionally biased region" description="Basic and acidic residues" evidence="1">
    <location>
        <begin position="201"/>
        <end position="211"/>
    </location>
</feature>
<comment type="caution">
    <text evidence="3">The sequence shown here is derived from an EMBL/GenBank/DDBJ whole genome shotgun (WGS) entry which is preliminary data.</text>
</comment>
<dbReference type="EMBL" id="SLWR01000006">
    <property type="protein sequence ID" value="TCO47047.1"/>
    <property type="molecule type" value="Genomic_DNA"/>
</dbReference>
<keyword evidence="2" id="KW-0812">Transmembrane</keyword>
<evidence type="ECO:0000313" key="4">
    <source>
        <dbReference type="Proteomes" id="UP000295573"/>
    </source>
</evidence>
<sequence length="211" mass="22095">MSLTVQGSVAAANAGHESRAGERSHVRTRRTELGARACGAGLRARACCAGLRARACGAGWLLRMGSRQGERGSAVVEFSWLALLLMVPLVYVMLGVFDVQRASYGATTATRAAGRAFIIVPAGLSEDEARARAFEAARLAMKDQGLELSSDQLTISCSPACLEPGSTVTVTLNTEVPLPLIPDALGGEPPAIHISASHTEPYGDYREAKGS</sequence>
<accession>A0A4R2IQ88</accession>
<feature type="transmembrane region" description="Helical" evidence="2">
    <location>
        <begin position="78"/>
        <end position="97"/>
    </location>
</feature>